<dbReference type="InterPro" id="IPR022357">
    <property type="entry name" value="MIP_CS"/>
</dbReference>
<dbReference type="STRING" id="36166.T1GJQ4"/>
<dbReference type="EMBL" id="CAQQ02104945">
    <property type="status" value="NOT_ANNOTATED_CDS"/>
    <property type="molecule type" value="Genomic_DNA"/>
</dbReference>
<keyword evidence="4 7" id="KW-0812">Transmembrane</keyword>
<feature type="transmembrane region" description="Helical" evidence="8">
    <location>
        <begin position="12"/>
        <end position="29"/>
    </location>
</feature>
<reference evidence="9" key="2">
    <citation type="submission" date="2015-06" db="UniProtKB">
        <authorList>
            <consortium name="EnsemblMetazoa"/>
        </authorList>
    </citation>
    <scope>IDENTIFICATION</scope>
</reference>
<keyword evidence="3 7" id="KW-0813">Transport</keyword>
<evidence type="ECO:0000256" key="5">
    <source>
        <dbReference type="ARBA" id="ARBA00022989"/>
    </source>
</evidence>
<evidence type="ECO:0008006" key="11">
    <source>
        <dbReference type="Google" id="ProtNLM"/>
    </source>
</evidence>
<evidence type="ECO:0000256" key="1">
    <source>
        <dbReference type="ARBA" id="ARBA00004141"/>
    </source>
</evidence>
<proteinExistence type="inferred from homology"/>
<keyword evidence="10" id="KW-1185">Reference proteome</keyword>
<comment type="similarity">
    <text evidence="2 7">Belongs to the MIP/aquaporin (TC 1.A.8) family.</text>
</comment>
<evidence type="ECO:0000256" key="7">
    <source>
        <dbReference type="RuleBase" id="RU000477"/>
    </source>
</evidence>
<dbReference type="Gene3D" id="1.20.1080.10">
    <property type="entry name" value="Glycerol uptake facilitator protein"/>
    <property type="match status" value="1"/>
</dbReference>
<dbReference type="Pfam" id="PF00230">
    <property type="entry name" value="MIP"/>
    <property type="match status" value="1"/>
</dbReference>
<feature type="transmembrane region" description="Helical" evidence="8">
    <location>
        <begin position="41"/>
        <end position="65"/>
    </location>
</feature>
<dbReference type="PANTHER" id="PTHR19139">
    <property type="entry name" value="AQUAPORIN TRANSPORTER"/>
    <property type="match status" value="1"/>
</dbReference>
<dbReference type="Proteomes" id="UP000015102">
    <property type="component" value="Unassembled WGS sequence"/>
</dbReference>
<evidence type="ECO:0000256" key="8">
    <source>
        <dbReference type="SAM" id="Phobius"/>
    </source>
</evidence>
<dbReference type="GO" id="GO:0005886">
    <property type="term" value="C:plasma membrane"/>
    <property type="evidence" value="ECO:0007669"/>
    <property type="project" value="TreeGrafter"/>
</dbReference>
<keyword evidence="6 8" id="KW-0472">Membrane</keyword>
<dbReference type="HOGENOM" id="CLU_020019_3_3_1"/>
<evidence type="ECO:0000256" key="6">
    <source>
        <dbReference type="ARBA" id="ARBA00023136"/>
    </source>
</evidence>
<dbReference type="AlphaFoldDB" id="T1GJQ4"/>
<dbReference type="InterPro" id="IPR034294">
    <property type="entry name" value="Aquaporin_transptr"/>
</dbReference>
<dbReference type="PRINTS" id="PR00783">
    <property type="entry name" value="MINTRINSICP"/>
</dbReference>
<accession>T1GJQ4</accession>
<feature type="transmembrane region" description="Helical" evidence="8">
    <location>
        <begin position="203"/>
        <end position="223"/>
    </location>
</feature>
<dbReference type="OMA" id="YKNLWVY"/>
<dbReference type="PANTHER" id="PTHR19139:SF270">
    <property type="entry name" value="ENTOMOGLYCEROPORIN 1-RELATED"/>
    <property type="match status" value="1"/>
</dbReference>
<dbReference type="EnsemblMetazoa" id="MESCA003704-RA">
    <property type="protein sequence ID" value="MESCA003704-PA"/>
    <property type="gene ID" value="MESCA003704"/>
</dbReference>
<feature type="transmembrane region" description="Helical" evidence="8">
    <location>
        <begin position="128"/>
        <end position="149"/>
    </location>
</feature>
<feature type="transmembrane region" description="Helical" evidence="8">
    <location>
        <begin position="161"/>
        <end position="180"/>
    </location>
</feature>
<sequence length="244" mass="26690">MAKPKVIEMLTKFLAEMCGVMTVVFFGCMGCTDHPNQPTGLIYHGFTFAMAIMFVVHIFDCVSGAHFNPAITISAIINKKLNTTMAAIYMAGQLLGGFIGYGLLKLAIPKSYMPGSFCVTKVNADLTLLQGTFIEMFATAALIVIVCGFWDHRNKQGNASLPLKLGFGILSLALATGHWTGCSLNPARSFGPALWNQDFEGHWVYWIGPMAGGAIGGSIYRFVFYKEPTEERREIPLEELTALK</sequence>
<dbReference type="InterPro" id="IPR023271">
    <property type="entry name" value="Aquaporin-like"/>
</dbReference>
<evidence type="ECO:0000256" key="4">
    <source>
        <dbReference type="ARBA" id="ARBA00022692"/>
    </source>
</evidence>
<feature type="transmembrane region" description="Helical" evidence="8">
    <location>
        <begin position="86"/>
        <end position="108"/>
    </location>
</feature>
<evidence type="ECO:0000313" key="9">
    <source>
        <dbReference type="EnsemblMetazoa" id="MESCA003704-PA"/>
    </source>
</evidence>
<name>T1GJQ4_MEGSC</name>
<comment type="subcellular location">
    <subcellularLocation>
        <location evidence="1">Membrane</location>
        <topology evidence="1">Multi-pass membrane protein</topology>
    </subcellularLocation>
</comment>
<evidence type="ECO:0000256" key="3">
    <source>
        <dbReference type="ARBA" id="ARBA00022448"/>
    </source>
</evidence>
<organism evidence="9 10">
    <name type="scientific">Megaselia scalaris</name>
    <name type="common">Humpbacked fly</name>
    <name type="synonym">Phora scalaris</name>
    <dbReference type="NCBI Taxonomy" id="36166"/>
    <lineage>
        <taxon>Eukaryota</taxon>
        <taxon>Metazoa</taxon>
        <taxon>Ecdysozoa</taxon>
        <taxon>Arthropoda</taxon>
        <taxon>Hexapoda</taxon>
        <taxon>Insecta</taxon>
        <taxon>Pterygota</taxon>
        <taxon>Neoptera</taxon>
        <taxon>Endopterygota</taxon>
        <taxon>Diptera</taxon>
        <taxon>Brachycera</taxon>
        <taxon>Muscomorpha</taxon>
        <taxon>Platypezoidea</taxon>
        <taxon>Phoridae</taxon>
        <taxon>Megaseliini</taxon>
        <taxon>Megaselia</taxon>
    </lineage>
</organism>
<dbReference type="GO" id="GO:0015267">
    <property type="term" value="F:channel activity"/>
    <property type="evidence" value="ECO:0007669"/>
    <property type="project" value="InterPro"/>
</dbReference>
<dbReference type="SUPFAM" id="SSF81338">
    <property type="entry name" value="Aquaporin-like"/>
    <property type="match status" value="1"/>
</dbReference>
<evidence type="ECO:0000256" key="2">
    <source>
        <dbReference type="ARBA" id="ARBA00006175"/>
    </source>
</evidence>
<evidence type="ECO:0000313" key="10">
    <source>
        <dbReference type="Proteomes" id="UP000015102"/>
    </source>
</evidence>
<dbReference type="PROSITE" id="PS00221">
    <property type="entry name" value="MIP"/>
    <property type="match status" value="1"/>
</dbReference>
<protein>
    <recommendedName>
        <fullName evidence="11">Aquaporin</fullName>
    </recommendedName>
</protein>
<dbReference type="InterPro" id="IPR000425">
    <property type="entry name" value="MIP"/>
</dbReference>
<reference evidence="10" key="1">
    <citation type="submission" date="2013-02" db="EMBL/GenBank/DDBJ databases">
        <authorList>
            <person name="Hughes D."/>
        </authorList>
    </citation>
    <scope>NUCLEOTIDE SEQUENCE</scope>
    <source>
        <strain>Durham</strain>
        <strain evidence="10">NC isolate 2 -- Noor lab</strain>
    </source>
</reference>
<dbReference type="PROSITE" id="PS51257">
    <property type="entry name" value="PROKAR_LIPOPROTEIN"/>
    <property type="match status" value="1"/>
</dbReference>
<keyword evidence="5 8" id="KW-1133">Transmembrane helix</keyword>